<dbReference type="EMBL" id="AGNK02003237">
    <property type="status" value="NOT_ANNOTATED_CDS"/>
    <property type="molecule type" value="Genomic_DNA"/>
</dbReference>
<reference evidence="1" key="2">
    <citation type="submission" date="2018-08" db="UniProtKB">
        <authorList>
            <consortium name="EnsemblPlants"/>
        </authorList>
    </citation>
    <scope>IDENTIFICATION</scope>
    <source>
        <strain evidence="1">Yugu1</strain>
    </source>
</reference>
<dbReference type="Gramene" id="KQL06265">
    <property type="protein sequence ID" value="KQL06265"/>
    <property type="gene ID" value="SETIT_005555mg"/>
</dbReference>
<organism evidence="1 2">
    <name type="scientific">Setaria italica</name>
    <name type="common">Foxtail millet</name>
    <name type="synonym">Panicum italicum</name>
    <dbReference type="NCBI Taxonomy" id="4555"/>
    <lineage>
        <taxon>Eukaryota</taxon>
        <taxon>Viridiplantae</taxon>
        <taxon>Streptophyta</taxon>
        <taxon>Embryophyta</taxon>
        <taxon>Tracheophyta</taxon>
        <taxon>Spermatophyta</taxon>
        <taxon>Magnoliopsida</taxon>
        <taxon>Liliopsida</taxon>
        <taxon>Poales</taxon>
        <taxon>Poaceae</taxon>
        <taxon>PACMAD clade</taxon>
        <taxon>Panicoideae</taxon>
        <taxon>Panicodae</taxon>
        <taxon>Paniceae</taxon>
        <taxon>Cenchrinae</taxon>
        <taxon>Setaria</taxon>
    </lineage>
</organism>
<protein>
    <submittedName>
        <fullName evidence="1">Uncharacterized protein</fullName>
    </submittedName>
</protein>
<accession>K3XUE8</accession>
<dbReference type="EnsemblPlants" id="KQL06265">
    <property type="protein sequence ID" value="KQL06265"/>
    <property type="gene ID" value="SETIT_005555mg"/>
</dbReference>
<reference evidence="2" key="1">
    <citation type="journal article" date="2012" name="Nat. Biotechnol.">
        <title>Reference genome sequence of the model plant Setaria.</title>
        <authorList>
            <person name="Bennetzen J.L."/>
            <person name="Schmutz J."/>
            <person name="Wang H."/>
            <person name="Percifield R."/>
            <person name="Hawkins J."/>
            <person name="Pontaroli A.C."/>
            <person name="Estep M."/>
            <person name="Feng L."/>
            <person name="Vaughn J.N."/>
            <person name="Grimwood J."/>
            <person name="Jenkins J."/>
            <person name="Barry K."/>
            <person name="Lindquist E."/>
            <person name="Hellsten U."/>
            <person name="Deshpande S."/>
            <person name="Wang X."/>
            <person name="Wu X."/>
            <person name="Mitros T."/>
            <person name="Triplett J."/>
            <person name="Yang X."/>
            <person name="Ye C.Y."/>
            <person name="Mauro-Herrera M."/>
            <person name="Wang L."/>
            <person name="Li P."/>
            <person name="Sharma M."/>
            <person name="Sharma R."/>
            <person name="Ronald P.C."/>
            <person name="Panaud O."/>
            <person name="Kellogg E.A."/>
            <person name="Brutnell T.P."/>
            <person name="Doust A.N."/>
            <person name="Tuskan G.A."/>
            <person name="Rokhsar D."/>
            <person name="Devos K.M."/>
        </authorList>
    </citation>
    <scope>NUCLEOTIDE SEQUENCE [LARGE SCALE GENOMIC DNA]</scope>
    <source>
        <strain evidence="2">cv. Yugu1</strain>
    </source>
</reference>
<proteinExistence type="predicted"/>
<dbReference type="InParanoid" id="K3XUE8"/>
<evidence type="ECO:0000313" key="2">
    <source>
        <dbReference type="Proteomes" id="UP000004995"/>
    </source>
</evidence>
<name>K3XUE8_SETIT</name>
<sequence>MNWPNCTLEIETGAVVLTQSACIHLLLNNAHHYLMAPRNQAV</sequence>
<dbReference type="AlphaFoldDB" id="K3XUE8"/>
<evidence type="ECO:0000313" key="1">
    <source>
        <dbReference type="EnsemblPlants" id="KQL06265"/>
    </source>
</evidence>
<keyword evidence="2" id="KW-1185">Reference proteome</keyword>
<dbReference type="Proteomes" id="UP000004995">
    <property type="component" value="Unassembled WGS sequence"/>
</dbReference>
<dbReference type="HOGENOM" id="CLU_3261470_0_0_1"/>